<proteinExistence type="inferred from homology"/>
<evidence type="ECO:0000256" key="1">
    <source>
        <dbReference type="ARBA" id="ARBA00025793"/>
    </source>
</evidence>
<dbReference type="GO" id="GO:0000160">
    <property type="term" value="P:phosphorelay signal transduction system"/>
    <property type="evidence" value="ECO:0007669"/>
    <property type="project" value="InterPro"/>
</dbReference>
<dbReference type="CDD" id="cd17581">
    <property type="entry name" value="REC_typeA_ARR"/>
    <property type="match status" value="1"/>
</dbReference>
<dbReference type="InterPro" id="IPR042201">
    <property type="entry name" value="FH2_Formin_sf"/>
</dbReference>
<evidence type="ECO:0000259" key="6">
    <source>
        <dbReference type="PROSITE" id="PS51444"/>
    </source>
</evidence>
<feature type="compositionally biased region" description="Pro residues" evidence="3">
    <location>
        <begin position="378"/>
        <end position="397"/>
    </location>
</feature>
<reference evidence="7 8" key="1">
    <citation type="journal article" date="2020" name="Mol. Plant">
        <title>The Chromosome-Based Rubber Tree Genome Provides New Insights into Spurge Genome Evolution and Rubber Biosynthesis.</title>
        <authorList>
            <person name="Liu J."/>
            <person name="Shi C."/>
            <person name="Shi C.C."/>
            <person name="Li W."/>
            <person name="Zhang Q.J."/>
            <person name="Zhang Y."/>
            <person name="Li K."/>
            <person name="Lu H.F."/>
            <person name="Shi C."/>
            <person name="Zhu S.T."/>
            <person name="Xiao Z.Y."/>
            <person name="Nan H."/>
            <person name="Yue Y."/>
            <person name="Zhu X.G."/>
            <person name="Wu Y."/>
            <person name="Hong X.N."/>
            <person name="Fan G.Y."/>
            <person name="Tong Y."/>
            <person name="Zhang D."/>
            <person name="Mao C.L."/>
            <person name="Liu Y.L."/>
            <person name="Hao S.J."/>
            <person name="Liu W.Q."/>
            <person name="Lv M.Q."/>
            <person name="Zhang H.B."/>
            <person name="Liu Y."/>
            <person name="Hu-Tang G.R."/>
            <person name="Wang J.P."/>
            <person name="Wang J.H."/>
            <person name="Sun Y.H."/>
            <person name="Ni S.B."/>
            <person name="Chen W.B."/>
            <person name="Zhang X.C."/>
            <person name="Jiao Y.N."/>
            <person name="Eichler E.E."/>
            <person name="Li G.H."/>
            <person name="Liu X."/>
            <person name="Gao L.Z."/>
        </authorList>
    </citation>
    <scope>NUCLEOTIDE SEQUENCE [LARGE SCALE GENOMIC DNA]</scope>
    <source>
        <strain evidence="8">cv. GT1</strain>
        <tissue evidence="7">Leaf</tissue>
    </source>
</reference>
<dbReference type="EMBL" id="JAAGAX010000010">
    <property type="protein sequence ID" value="KAF2302453.1"/>
    <property type="molecule type" value="Genomic_DNA"/>
</dbReference>
<dbReference type="Gene3D" id="3.40.50.2300">
    <property type="match status" value="1"/>
</dbReference>
<feature type="region of interest" description="Disordered" evidence="3">
    <location>
        <begin position="368"/>
        <end position="455"/>
    </location>
</feature>
<protein>
    <recommendedName>
        <fullName evidence="9">Response regulatory domain-containing protein</fullName>
    </recommendedName>
</protein>
<evidence type="ECO:0000313" key="7">
    <source>
        <dbReference type="EMBL" id="KAF2302453.1"/>
    </source>
</evidence>
<feature type="transmembrane region" description="Helical" evidence="4">
    <location>
        <begin position="209"/>
        <end position="232"/>
    </location>
</feature>
<feature type="compositionally biased region" description="Acidic residues" evidence="3">
    <location>
        <begin position="300"/>
        <end position="311"/>
    </location>
</feature>
<comment type="similarity">
    <text evidence="1">Belongs to the formin-like family. Class-I subfamily.</text>
</comment>
<feature type="region of interest" description="Disordered" evidence="3">
    <location>
        <begin position="291"/>
        <end position="331"/>
    </location>
</feature>
<evidence type="ECO:0008006" key="9">
    <source>
        <dbReference type="Google" id="ProtNLM"/>
    </source>
</evidence>
<evidence type="ECO:0000256" key="2">
    <source>
        <dbReference type="PROSITE-ProRule" id="PRU00169"/>
    </source>
</evidence>
<dbReference type="GO" id="GO:0051015">
    <property type="term" value="F:actin filament binding"/>
    <property type="evidence" value="ECO:0007669"/>
    <property type="project" value="InterPro"/>
</dbReference>
<keyword evidence="4" id="KW-0812">Transmembrane</keyword>
<evidence type="ECO:0000256" key="3">
    <source>
        <dbReference type="SAM" id="MobiDB-lite"/>
    </source>
</evidence>
<sequence>MARNSVVPGDGGREDDGFDLSPPDETSARFWQWMIVLLTAKSLNVCSKSHVVKFCGAVTAVDSGIRALQFLGLDEEKSSSVGFDGLKVDLIITDYCMPGMTGYELLKKIKESSTFREIPVVIMSSENVMARIDRCLEEGAEDFIVKPVKLSDNFETFYPFPVQFPSPAPSPTNPNSSFLSPGKVPSPQPSAPPPQISTPLLEPKASHTAVAKAVAVTAVSTFVIAALLFFFIQRYAVAQSRTKRIDTISGEGHPPPPVLNDDHFSQVDGSLKDVIVDENGLDVLYWRKLEEESKNGNSQQEEEDDDDDDETVQANSEPIQEIPLLRGKSSVLQNNKAVPEIGSPDRIMAPYINPQSEMTMRGIEKSNLTSQTSNLSHLPPPPSAGPPLPTPPPPPPFSTKENKTPPPPPPPKAVVLATSSKLPPVAKGMASKDKPGKSSAGEGREGNGNGQVKLKPLHWDKVNKNTDHSMVWDKIGGGSFRFDDDLMEALFGYVATNRRSPKKGDTSDLKNQNGSPPAQIAILDVRKSQNIAIVLKSLGISREKILDGLTDGQGLNGETLEKLMRIAPTKDEESQIEFDGDPSRLADAEFFPLPSLKAVPSAFTRLNAMLFRLIMIQRSPVQGFFANT</sequence>
<evidence type="ECO:0000313" key="8">
    <source>
        <dbReference type="Proteomes" id="UP000467840"/>
    </source>
</evidence>
<feature type="compositionally biased region" description="Pro residues" evidence="3">
    <location>
        <begin position="184"/>
        <end position="196"/>
    </location>
</feature>
<keyword evidence="2" id="KW-0597">Phosphoprotein</keyword>
<dbReference type="Pfam" id="PF00072">
    <property type="entry name" value="Response_reg"/>
    <property type="match status" value="1"/>
</dbReference>
<keyword evidence="4" id="KW-1133">Transmembrane helix</keyword>
<dbReference type="SUPFAM" id="SSF101447">
    <property type="entry name" value="Formin homology 2 domain (FH2 domain)"/>
    <property type="match status" value="1"/>
</dbReference>
<dbReference type="GO" id="GO:0045010">
    <property type="term" value="P:actin nucleation"/>
    <property type="evidence" value="ECO:0007669"/>
    <property type="project" value="InterPro"/>
</dbReference>
<dbReference type="InterPro" id="IPR001789">
    <property type="entry name" value="Sig_transdc_resp-reg_receiver"/>
</dbReference>
<dbReference type="PROSITE" id="PS51444">
    <property type="entry name" value="FH2"/>
    <property type="match status" value="1"/>
</dbReference>
<feature type="domain" description="FH2" evidence="6">
    <location>
        <begin position="444"/>
        <end position="628"/>
    </location>
</feature>
<organism evidence="7 8">
    <name type="scientific">Hevea brasiliensis</name>
    <name type="common">Para rubber tree</name>
    <name type="synonym">Siphonia brasiliensis</name>
    <dbReference type="NCBI Taxonomy" id="3981"/>
    <lineage>
        <taxon>Eukaryota</taxon>
        <taxon>Viridiplantae</taxon>
        <taxon>Streptophyta</taxon>
        <taxon>Embryophyta</taxon>
        <taxon>Tracheophyta</taxon>
        <taxon>Spermatophyta</taxon>
        <taxon>Magnoliopsida</taxon>
        <taxon>eudicotyledons</taxon>
        <taxon>Gunneridae</taxon>
        <taxon>Pentapetalae</taxon>
        <taxon>rosids</taxon>
        <taxon>fabids</taxon>
        <taxon>Malpighiales</taxon>
        <taxon>Euphorbiaceae</taxon>
        <taxon>Crotonoideae</taxon>
        <taxon>Micrandreae</taxon>
        <taxon>Hevea</taxon>
    </lineage>
</organism>
<dbReference type="PANTHER" id="PTHR23213:SF354">
    <property type="entry name" value="FORMIN-LIKE PROTEIN 4"/>
    <property type="match status" value="1"/>
</dbReference>
<dbReference type="InterPro" id="IPR015425">
    <property type="entry name" value="FH2_Formin"/>
</dbReference>
<feature type="domain" description="Response regulatory" evidence="5">
    <location>
        <begin position="34"/>
        <end position="161"/>
    </location>
</feature>
<dbReference type="InterPro" id="IPR011006">
    <property type="entry name" value="CheY-like_superfamily"/>
</dbReference>
<dbReference type="AlphaFoldDB" id="A0A6A6LQQ7"/>
<dbReference type="SMART" id="SM00448">
    <property type="entry name" value="REC"/>
    <property type="match status" value="1"/>
</dbReference>
<evidence type="ECO:0000259" key="5">
    <source>
        <dbReference type="PROSITE" id="PS50110"/>
    </source>
</evidence>
<dbReference type="Proteomes" id="UP000467840">
    <property type="component" value="Chromosome 4"/>
</dbReference>
<dbReference type="PANTHER" id="PTHR23213">
    <property type="entry name" value="FORMIN-RELATED"/>
    <property type="match status" value="1"/>
</dbReference>
<dbReference type="Gene3D" id="1.20.58.2220">
    <property type="entry name" value="Formin, FH2 domain"/>
    <property type="match status" value="1"/>
</dbReference>
<comment type="caution">
    <text evidence="7">The sequence shown here is derived from an EMBL/GenBank/DDBJ whole genome shotgun (WGS) entry which is preliminary data.</text>
</comment>
<feature type="region of interest" description="Disordered" evidence="3">
    <location>
        <begin position="168"/>
        <end position="200"/>
    </location>
</feature>
<keyword evidence="8" id="KW-1185">Reference proteome</keyword>
<feature type="modified residue" description="4-aspartylphosphate" evidence="2">
    <location>
        <position position="94"/>
    </location>
</feature>
<dbReference type="Pfam" id="PF02181">
    <property type="entry name" value="FH2"/>
    <property type="match status" value="1"/>
</dbReference>
<dbReference type="InterPro" id="IPR027643">
    <property type="entry name" value="Formin-like_plant"/>
</dbReference>
<gene>
    <name evidence="7" type="ORF">GH714_036404</name>
</gene>
<accession>A0A6A6LQQ7</accession>
<name>A0A6A6LQQ7_HEVBR</name>
<evidence type="ECO:0000256" key="4">
    <source>
        <dbReference type="SAM" id="Phobius"/>
    </source>
</evidence>
<keyword evidence="4" id="KW-0472">Membrane</keyword>
<dbReference type="SUPFAM" id="SSF52172">
    <property type="entry name" value="CheY-like"/>
    <property type="match status" value="1"/>
</dbReference>
<dbReference type="PROSITE" id="PS50110">
    <property type="entry name" value="RESPONSE_REGULATORY"/>
    <property type="match status" value="1"/>
</dbReference>